<dbReference type="Pfam" id="PF00534">
    <property type="entry name" value="Glycos_transf_1"/>
    <property type="match status" value="1"/>
</dbReference>
<evidence type="ECO:0000313" key="12">
    <source>
        <dbReference type="Proteomes" id="UP000244527"/>
    </source>
</evidence>
<dbReference type="OrthoDB" id="9808590at2"/>
<evidence type="ECO:0000256" key="8">
    <source>
        <dbReference type="HAMAP-Rule" id="MF_00484"/>
    </source>
</evidence>
<dbReference type="RefSeq" id="WP_108741486.1">
    <property type="nucleotide sequence ID" value="NZ_CP020918.1"/>
</dbReference>
<evidence type="ECO:0000259" key="10">
    <source>
        <dbReference type="Pfam" id="PF08323"/>
    </source>
</evidence>
<evidence type="ECO:0000256" key="6">
    <source>
        <dbReference type="ARBA" id="ARBA00022679"/>
    </source>
</evidence>
<accession>A0A2S1LFS6</accession>
<dbReference type="GO" id="GO:0004373">
    <property type="term" value="F:alpha-1,4-glucan glucosyltransferase (UDP-glucose donor) activity"/>
    <property type="evidence" value="ECO:0007669"/>
    <property type="project" value="InterPro"/>
</dbReference>
<dbReference type="InterPro" id="IPR001296">
    <property type="entry name" value="Glyco_trans_1"/>
</dbReference>
<evidence type="ECO:0000256" key="1">
    <source>
        <dbReference type="ARBA" id="ARBA00001478"/>
    </source>
</evidence>
<comment type="similarity">
    <text evidence="4 8">Belongs to the glycosyltransferase 1 family. Bacterial/plant glycogen synthase subfamily.</text>
</comment>
<dbReference type="PANTHER" id="PTHR45825:SF11">
    <property type="entry name" value="ALPHA AMYLASE DOMAIN-CONTAINING PROTEIN"/>
    <property type="match status" value="1"/>
</dbReference>
<organism evidence="11 12">
    <name type="scientific">Flavobacterium faecale</name>
    <dbReference type="NCBI Taxonomy" id="1355330"/>
    <lineage>
        <taxon>Bacteria</taxon>
        <taxon>Pseudomonadati</taxon>
        <taxon>Bacteroidota</taxon>
        <taxon>Flavobacteriia</taxon>
        <taxon>Flavobacteriales</taxon>
        <taxon>Flavobacteriaceae</taxon>
        <taxon>Flavobacterium</taxon>
    </lineage>
</organism>
<proteinExistence type="inferred from homology"/>
<dbReference type="KEGG" id="ffa:FFWV33_13995"/>
<dbReference type="HAMAP" id="MF_00484">
    <property type="entry name" value="Glycogen_synth"/>
    <property type="match status" value="1"/>
</dbReference>
<evidence type="ECO:0000256" key="2">
    <source>
        <dbReference type="ARBA" id="ARBA00002764"/>
    </source>
</evidence>
<gene>
    <name evidence="8" type="primary">glgA</name>
    <name evidence="11" type="ORF">FFWV33_13995</name>
</gene>
<dbReference type="UniPathway" id="UPA00164"/>
<dbReference type="GO" id="GO:0005978">
    <property type="term" value="P:glycogen biosynthetic process"/>
    <property type="evidence" value="ECO:0007669"/>
    <property type="project" value="UniProtKB-UniRule"/>
</dbReference>
<dbReference type="CDD" id="cd03791">
    <property type="entry name" value="GT5_Glycogen_synthase_DULL1-like"/>
    <property type="match status" value="1"/>
</dbReference>
<keyword evidence="12" id="KW-1185">Reference proteome</keyword>
<dbReference type="Gene3D" id="3.40.50.2000">
    <property type="entry name" value="Glycogen Phosphorylase B"/>
    <property type="match status" value="2"/>
</dbReference>
<comment type="catalytic activity">
    <reaction evidence="1 8">
        <text>[(1-&gt;4)-alpha-D-glucosyl](n) + ADP-alpha-D-glucose = [(1-&gt;4)-alpha-D-glucosyl](n+1) + ADP + H(+)</text>
        <dbReference type="Rhea" id="RHEA:18189"/>
        <dbReference type="Rhea" id="RHEA-COMP:9584"/>
        <dbReference type="Rhea" id="RHEA-COMP:9587"/>
        <dbReference type="ChEBI" id="CHEBI:15378"/>
        <dbReference type="ChEBI" id="CHEBI:15444"/>
        <dbReference type="ChEBI" id="CHEBI:57498"/>
        <dbReference type="ChEBI" id="CHEBI:456216"/>
        <dbReference type="EC" id="2.4.1.21"/>
    </reaction>
</comment>
<dbReference type="EC" id="2.4.1.21" evidence="8"/>
<dbReference type="EMBL" id="CP020918">
    <property type="protein sequence ID" value="AWG22559.1"/>
    <property type="molecule type" value="Genomic_DNA"/>
</dbReference>
<dbReference type="Proteomes" id="UP000244527">
    <property type="component" value="Chromosome"/>
</dbReference>
<evidence type="ECO:0000256" key="4">
    <source>
        <dbReference type="ARBA" id="ARBA00010281"/>
    </source>
</evidence>
<evidence type="ECO:0000256" key="7">
    <source>
        <dbReference type="ARBA" id="ARBA00023056"/>
    </source>
</evidence>
<dbReference type="NCBIfam" id="TIGR02095">
    <property type="entry name" value="glgA"/>
    <property type="match status" value="1"/>
</dbReference>
<evidence type="ECO:0000313" key="11">
    <source>
        <dbReference type="EMBL" id="AWG22559.1"/>
    </source>
</evidence>
<reference evidence="11 12" key="1">
    <citation type="submission" date="2017-04" db="EMBL/GenBank/DDBJ databases">
        <title>Compelte genome sequence of WV33.</title>
        <authorList>
            <person name="Lee P.C."/>
        </authorList>
    </citation>
    <scope>NUCLEOTIDE SEQUENCE [LARGE SCALE GENOMIC DNA]</scope>
    <source>
        <strain evidence="11 12">WV33</strain>
    </source>
</reference>
<comment type="pathway">
    <text evidence="3 8">Glycan biosynthesis; glycogen biosynthesis.</text>
</comment>
<dbReference type="InterPro" id="IPR011835">
    <property type="entry name" value="GS/SS"/>
</dbReference>
<protein>
    <recommendedName>
        <fullName evidence="8">Glycogen synthase</fullName>
        <ecNumber evidence="8">2.4.1.21</ecNumber>
    </recommendedName>
    <alternativeName>
        <fullName evidence="8">Starch [bacterial glycogen] synthase</fullName>
    </alternativeName>
</protein>
<evidence type="ECO:0000259" key="9">
    <source>
        <dbReference type="Pfam" id="PF00534"/>
    </source>
</evidence>
<keyword evidence="7 8" id="KW-0320">Glycogen biosynthesis</keyword>
<name>A0A2S1LFS6_9FLAO</name>
<feature type="domain" description="Starch synthase catalytic" evidence="10">
    <location>
        <begin position="2"/>
        <end position="232"/>
    </location>
</feature>
<dbReference type="SUPFAM" id="SSF53756">
    <property type="entry name" value="UDP-Glycosyltransferase/glycogen phosphorylase"/>
    <property type="match status" value="1"/>
</dbReference>
<dbReference type="Pfam" id="PF08323">
    <property type="entry name" value="Glyco_transf_5"/>
    <property type="match status" value="1"/>
</dbReference>
<dbReference type="AlphaFoldDB" id="A0A2S1LFS6"/>
<feature type="domain" description="Glycosyl transferase family 1" evidence="9">
    <location>
        <begin position="280"/>
        <end position="432"/>
    </location>
</feature>
<feature type="binding site" evidence="8">
    <location>
        <position position="15"/>
    </location>
    <ligand>
        <name>ADP-alpha-D-glucose</name>
        <dbReference type="ChEBI" id="CHEBI:57498"/>
    </ligand>
</feature>
<dbReference type="GO" id="GO:0009011">
    <property type="term" value="F:alpha-1,4-glucan glucosyltransferase (ADP-glucose donor) activity"/>
    <property type="evidence" value="ECO:0007669"/>
    <property type="project" value="UniProtKB-UniRule"/>
</dbReference>
<evidence type="ECO:0000256" key="3">
    <source>
        <dbReference type="ARBA" id="ARBA00004964"/>
    </source>
</evidence>
<evidence type="ECO:0000256" key="5">
    <source>
        <dbReference type="ARBA" id="ARBA00022676"/>
    </source>
</evidence>
<dbReference type="PANTHER" id="PTHR45825">
    <property type="entry name" value="GRANULE-BOUND STARCH SYNTHASE 1, CHLOROPLASTIC/AMYLOPLASTIC"/>
    <property type="match status" value="1"/>
</dbReference>
<comment type="function">
    <text evidence="2 8">Synthesizes alpha-1,4-glucan chains using ADP-glucose.</text>
</comment>
<sequence length="471" mass="54115">MKIIHLTAECYPVAKVGGLGDVVDSLAKTQQQKGEDVQVVLPYYSTPFTSENEFVILYHGQVQLGQFNFPFTVCKERDNSLGFELILISIPDLFDRDAIYGYEDDIERFMSFQKAFLQWINSLDTQPDIIHCHDHHTALVPFMMYNGIEFNKIRDLPTVLTIHNALYQGQFGFDKLHYFPTYDLSKTNLLEWGGRINSIAVGLRSARVITTVSPTYLNEINEHGYGLEHLFREVRYKSKGILNGIDDVLWNPATDPVIAATYNYENFDIGKSINKEKLCEMYNFDVNKPLISFIGRLFEEKGADLLCDFIKKIQQENADKFNILILGTGNKAIEQELMALLIDYQRFYKCFIGFNENLAHQIYAGSDFLLMPSRTESCGLNQMYAYRYGSIPIVRRTGGLKDTVTDSMENGLGICFEKAEVEDIEVAIERAILLFENKIQLHTIRKAGMQLDHSWNKAYQEYLKIYNLITK</sequence>
<dbReference type="InterPro" id="IPR013534">
    <property type="entry name" value="Starch_synth_cat_dom"/>
</dbReference>
<keyword evidence="6 8" id="KW-0808">Transferase</keyword>
<keyword evidence="5 8" id="KW-0328">Glycosyltransferase</keyword>